<dbReference type="Gene3D" id="3.40.50.2000">
    <property type="entry name" value="Glycogen Phosphorylase B"/>
    <property type="match status" value="2"/>
</dbReference>
<dbReference type="eggNOG" id="COG0438">
    <property type="taxonomic scope" value="Bacteria"/>
</dbReference>
<evidence type="ECO:0000313" key="2">
    <source>
        <dbReference type="Proteomes" id="UP000005297"/>
    </source>
</evidence>
<proteinExistence type="predicted"/>
<sequence>MNKPCGDIPRVMLLSGTAPGTGNVGEIYLRDLCKRYPQGEICCFALIPGTMAVSPAAELDGLPIMIRKGRREHVYASLAAKTGRLIALLASEYLLRKHVRNMADEAVAFARKHDVGMIWAVLDSPIMIYLAQAVHSRLGLPMVSHVWDVPEHFSETFAVLPWQQKRLMASFAHVLRNSLRCGVISEAMAEEYRAEYGIDPVVIRYGVHPLATLQGSIREHAQEHFVIGFAGNLYASDAWDALLHGLQGINWHIDGRSVVIRVFGPHLLLNTHAPVHVEYMGWRTSEQTVEMLADVDICYLPYWFEPARRQEVRLAFPGKMSTYLGAGKPVLFHGPEYASVTAFMARFPAGVCCHSLDAAAIVDCLKQLACDEQFYRQAVDAAAEAVQEELSTEVFLTRFATMIGIEASHLIADADMVSMTSGESKSL</sequence>
<dbReference type="InParanoid" id="Q0EZA2"/>
<dbReference type="HOGENOM" id="CLU_684914_0_0_0"/>
<protein>
    <submittedName>
        <fullName evidence="1">Uncharacterized protein</fullName>
    </submittedName>
</protein>
<keyword evidence="2" id="KW-1185">Reference proteome</keyword>
<dbReference type="Proteomes" id="UP000005297">
    <property type="component" value="Unassembled WGS sequence"/>
</dbReference>
<gene>
    <name evidence="1" type="ORF">SPV1_07501</name>
</gene>
<dbReference type="STRING" id="314344.AL013_00490"/>
<dbReference type="EMBL" id="AATS01000007">
    <property type="protein sequence ID" value="EAU54522.1"/>
    <property type="molecule type" value="Genomic_DNA"/>
</dbReference>
<dbReference type="AlphaFoldDB" id="Q0EZA2"/>
<dbReference type="OrthoDB" id="3180470at2"/>
<evidence type="ECO:0000313" key="1">
    <source>
        <dbReference type="EMBL" id="EAU54522.1"/>
    </source>
</evidence>
<reference evidence="1 2" key="1">
    <citation type="submission" date="2006-09" db="EMBL/GenBank/DDBJ databases">
        <authorList>
            <person name="Emerson D."/>
            <person name="Ferriera S."/>
            <person name="Johnson J."/>
            <person name="Kravitz S."/>
            <person name="Halpern A."/>
            <person name="Remington K."/>
            <person name="Beeson K."/>
            <person name="Tran B."/>
            <person name="Rogers Y.-H."/>
            <person name="Friedman R."/>
            <person name="Venter J.C."/>
        </authorList>
    </citation>
    <scope>NUCLEOTIDE SEQUENCE [LARGE SCALE GENOMIC DNA]</scope>
    <source>
        <strain evidence="1 2">PV-1</strain>
    </source>
</reference>
<comment type="caution">
    <text evidence="1">The sequence shown here is derived from an EMBL/GenBank/DDBJ whole genome shotgun (WGS) entry which is preliminary data.</text>
</comment>
<organism evidence="1 2">
    <name type="scientific">Mariprofundus ferrooxydans PV-1</name>
    <dbReference type="NCBI Taxonomy" id="314345"/>
    <lineage>
        <taxon>Bacteria</taxon>
        <taxon>Pseudomonadati</taxon>
        <taxon>Pseudomonadota</taxon>
        <taxon>Candidatius Mariprofundia</taxon>
        <taxon>Mariprofundales</taxon>
        <taxon>Mariprofundaceae</taxon>
        <taxon>Mariprofundus</taxon>
    </lineage>
</organism>
<accession>Q0EZA2</accession>
<dbReference type="RefSeq" id="WP_009849024.1">
    <property type="nucleotide sequence ID" value="NZ_DS022294.1"/>
</dbReference>
<dbReference type="SUPFAM" id="SSF53756">
    <property type="entry name" value="UDP-Glycosyltransferase/glycogen phosphorylase"/>
    <property type="match status" value="1"/>
</dbReference>
<name>Q0EZA2_9PROT</name>